<organism evidence="2 3">
    <name type="scientific">Sandaracinus amylolyticus</name>
    <dbReference type="NCBI Taxonomy" id="927083"/>
    <lineage>
        <taxon>Bacteria</taxon>
        <taxon>Pseudomonadati</taxon>
        <taxon>Myxococcota</taxon>
        <taxon>Polyangia</taxon>
        <taxon>Polyangiales</taxon>
        <taxon>Sandaracinaceae</taxon>
        <taxon>Sandaracinus</taxon>
    </lineage>
</organism>
<accession>A0A0F6SF66</accession>
<evidence type="ECO:0008006" key="4">
    <source>
        <dbReference type="Google" id="ProtNLM"/>
    </source>
</evidence>
<keyword evidence="3" id="KW-1185">Reference proteome</keyword>
<dbReference type="RefSeq" id="WP_053233587.1">
    <property type="nucleotide sequence ID" value="NZ_CP011125.1"/>
</dbReference>
<name>A0A0F6SF66_9BACT</name>
<feature type="transmembrane region" description="Helical" evidence="1">
    <location>
        <begin position="179"/>
        <end position="198"/>
    </location>
</feature>
<feature type="transmembrane region" description="Helical" evidence="1">
    <location>
        <begin position="96"/>
        <end position="119"/>
    </location>
</feature>
<dbReference type="InterPro" id="IPR034804">
    <property type="entry name" value="SQR/QFR_C/D"/>
</dbReference>
<feature type="transmembrane region" description="Helical" evidence="1">
    <location>
        <begin position="139"/>
        <end position="158"/>
    </location>
</feature>
<reference evidence="2 3" key="1">
    <citation type="submission" date="2015-03" db="EMBL/GenBank/DDBJ databases">
        <title>Genome assembly of Sandaracinus amylolyticus DSM 53668.</title>
        <authorList>
            <person name="Sharma G."/>
            <person name="Subramanian S."/>
        </authorList>
    </citation>
    <scope>NUCLEOTIDE SEQUENCE [LARGE SCALE GENOMIC DNA]</scope>
    <source>
        <strain evidence="2 3">DSM 53668</strain>
    </source>
</reference>
<evidence type="ECO:0000313" key="2">
    <source>
        <dbReference type="EMBL" id="AKF06409.1"/>
    </source>
</evidence>
<keyword evidence="1" id="KW-1133">Transmembrane helix</keyword>
<sequence>MQRSRKRLLLVQAISGATFATFALAHLVNVLLAPIPGAFDAVASWMRPIYTHPLIEFGVMLVPLVVHVVVGVMLALDRRRRGTAAKPDVWARAHRWSGWFLATVIVGHTAAERGIALAYGIVTGGPSVSFALWWQPVFFYPYFLLLGSAGLYHTLFGLSRAARLLGVRVPRVSARARPLAAGALVASVVLAIVAWGGWLNDVGDPTDNDYARVYESWGLVELP</sequence>
<dbReference type="STRING" id="927083.DB32_003558"/>
<dbReference type="InterPro" id="IPR039960">
    <property type="entry name" value="MCP1"/>
</dbReference>
<dbReference type="KEGG" id="samy:DB32_003558"/>
<gene>
    <name evidence="2" type="ORF">DB32_003558</name>
</gene>
<dbReference type="PANTHER" id="PTHR38409">
    <property type="entry name" value="MDM10-COMPLEMENTING PROTEIN 1"/>
    <property type="match status" value="1"/>
</dbReference>
<keyword evidence="1" id="KW-0812">Transmembrane</keyword>
<dbReference type="AlphaFoldDB" id="A0A0F6SF66"/>
<dbReference type="GO" id="GO:0055088">
    <property type="term" value="P:lipid homeostasis"/>
    <property type="evidence" value="ECO:0007669"/>
    <property type="project" value="InterPro"/>
</dbReference>
<dbReference type="Proteomes" id="UP000034883">
    <property type="component" value="Chromosome"/>
</dbReference>
<dbReference type="GO" id="GO:0016020">
    <property type="term" value="C:membrane"/>
    <property type="evidence" value="ECO:0007669"/>
    <property type="project" value="InterPro"/>
</dbReference>
<evidence type="ECO:0000313" key="3">
    <source>
        <dbReference type="Proteomes" id="UP000034883"/>
    </source>
</evidence>
<dbReference type="EMBL" id="CP011125">
    <property type="protein sequence ID" value="AKF06409.1"/>
    <property type="molecule type" value="Genomic_DNA"/>
</dbReference>
<proteinExistence type="predicted"/>
<dbReference type="SUPFAM" id="SSF81343">
    <property type="entry name" value="Fumarate reductase respiratory complex transmembrane subunits"/>
    <property type="match status" value="1"/>
</dbReference>
<protein>
    <recommendedName>
        <fullName evidence="4">Succinate dehydrogenase cytochrome b558 subunit</fullName>
    </recommendedName>
</protein>
<dbReference type="PANTHER" id="PTHR38409:SF1">
    <property type="entry name" value="MITOCHONDRIAL ADAPTER PROTEIN MCP1"/>
    <property type="match status" value="1"/>
</dbReference>
<keyword evidence="1" id="KW-0472">Membrane</keyword>
<dbReference type="Gene3D" id="1.20.1300.10">
    <property type="entry name" value="Fumarate reductase/succinate dehydrogenase, transmembrane subunit"/>
    <property type="match status" value="1"/>
</dbReference>
<feature type="transmembrane region" description="Helical" evidence="1">
    <location>
        <begin position="49"/>
        <end position="76"/>
    </location>
</feature>
<evidence type="ECO:0000256" key="1">
    <source>
        <dbReference type="SAM" id="Phobius"/>
    </source>
</evidence>